<dbReference type="InterPro" id="IPR015413">
    <property type="entry name" value="Methionyl/Leucyl_tRNA_Synth"/>
</dbReference>
<dbReference type="FunFam" id="2.170.220.10:FF:000001">
    <property type="entry name" value="methionine--tRNA ligase, mitochondrial"/>
    <property type="match status" value="1"/>
</dbReference>
<dbReference type="GO" id="GO:0006431">
    <property type="term" value="P:methionyl-tRNA aminoacylation"/>
    <property type="evidence" value="ECO:0007669"/>
    <property type="project" value="InterPro"/>
</dbReference>
<keyword evidence="6 11" id="KW-0648">Protein biosynthesis</keyword>
<dbReference type="InterPro" id="IPR033911">
    <property type="entry name" value="MetRS_core"/>
</dbReference>
<evidence type="ECO:0000256" key="2">
    <source>
        <dbReference type="ARBA" id="ARBA00012838"/>
    </source>
</evidence>
<keyword evidence="14" id="KW-1185">Reference proteome</keyword>
<reference evidence="13 14" key="1">
    <citation type="journal article" date="2015" name="Biotechnol. Biofuels">
        <title>Enhanced degradation of softwood versus hardwood by the white-rot fungus Pycnoporus coccineus.</title>
        <authorList>
            <person name="Couturier M."/>
            <person name="Navarro D."/>
            <person name="Chevret D."/>
            <person name="Henrissat B."/>
            <person name="Piumi F."/>
            <person name="Ruiz-Duenas F.J."/>
            <person name="Martinez A.T."/>
            <person name="Grigoriev I.V."/>
            <person name="Riley R."/>
            <person name="Lipzen A."/>
            <person name="Berrin J.G."/>
            <person name="Master E.R."/>
            <person name="Rosso M.N."/>
        </authorList>
    </citation>
    <scope>NUCLEOTIDE SEQUENCE [LARGE SCALE GENOMIC DNA]</scope>
    <source>
        <strain evidence="13 14">BRFM310</strain>
    </source>
</reference>
<keyword evidence="4 11" id="KW-0547">Nucleotide-binding</keyword>
<keyword evidence="3 11" id="KW-0436">Ligase</keyword>
<dbReference type="Pfam" id="PF09334">
    <property type="entry name" value="tRNA-synt_1g"/>
    <property type="match status" value="1"/>
</dbReference>
<evidence type="ECO:0000256" key="10">
    <source>
        <dbReference type="ARBA" id="ARBA00068817"/>
    </source>
</evidence>
<dbReference type="InterPro" id="IPR014729">
    <property type="entry name" value="Rossmann-like_a/b/a_fold"/>
</dbReference>
<dbReference type="NCBIfam" id="TIGR00398">
    <property type="entry name" value="metG"/>
    <property type="match status" value="1"/>
</dbReference>
<dbReference type="CDD" id="cd00814">
    <property type="entry name" value="MetRS_core"/>
    <property type="match status" value="1"/>
</dbReference>
<dbReference type="GO" id="GO:0005524">
    <property type="term" value="F:ATP binding"/>
    <property type="evidence" value="ECO:0007669"/>
    <property type="project" value="UniProtKB-KW"/>
</dbReference>
<dbReference type="SUPFAM" id="SSF47323">
    <property type="entry name" value="Anticodon-binding domain of a subclass of class I aminoacyl-tRNA synthetases"/>
    <property type="match status" value="1"/>
</dbReference>
<dbReference type="InterPro" id="IPR023457">
    <property type="entry name" value="Met-tRNA_synth_2"/>
</dbReference>
<evidence type="ECO:0000256" key="7">
    <source>
        <dbReference type="ARBA" id="ARBA00023146"/>
    </source>
</evidence>
<evidence type="ECO:0000256" key="9">
    <source>
        <dbReference type="ARBA" id="ARBA00047364"/>
    </source>
</evidence>
<evidence type="ECO:0000256" key="8">
    <source>
        <dbReference type="ARBA" id="ARBA00030904"/>
    </source>
</evidence>
<evidence type="ECO:0000259" key="12">
    <source>
        <dbReference type="Pfam" id="PF09334"/>
    </source>
</evidence>
<evidence type="ECO:0000256" key="1">
    <source>
        <dbReference type="ARBA" id="ARBA00005594"/>
    </source>
</evidence>
<evidence type="ECO:0000313" key="14">
    <source>
        <dbReference type="Proteomes" id="UP000193067"/>
    </source>
</evidence>
<evidence type="ECO:0000313" key="13">
    <source>
        <dbReference type="EMBL" id="OSD04429.1"/>
    </source>
</evidence>
<dbReference type="Proteomes" id="UP000193067">
    <property type="component" value="Unassembled WGS sequence"/>
</dbReference>
<dbReference type="Gene3D" id="3.40.50.620">
    <property type="entry name" value="HUPs"/>
    <property type="match status" value="1"/>
</dbReference>
<evidence type="ECO:0000256" key="6">
    <source>
        <dbReference type="ARBA" id="ARBA00022917"/>
    </source>
</evidence>
<dbReference type="EC" id="6.1.1.10" evidence="2"/>
<dbReference type="OrthoDB" id="24670at2759"/>
<dbReference type="PANTHER" id="PTHR43326:SF1">
    <property type="entry name" value="METHIONINE--TRNA LIGASE, MITOCHONDRIAL"/>
    <property type="match status" value="1"/>
</dbReference>
<comment type="similarity">
    <text evidence="1 11">Belongs to the class-I aminoacyl-tRNA synthetase family.</text>
</comment>
<dbReference type="PANTHER" id="PTHR43326">
    <property type="entry name" value="METHIONYL-TRNA SYNTHETASE"/>
    <property type="match status" value="1"/>
</dbReference>
<evidence type="ECO:0000256" key="4">
    <source>
        <dbReference type="ARBA" id="ARBA00022741"/>
    </source>
</evidence>
<dbReference type="InterPro" id="IPR001412">
    <property type="entry name" value="aa-tRNA-synth_I_CS"/>
</dbReference>
<evidence type="ECO:0000256" key="5">
    <source>
        <dbReference type="ARBA" id="ARBA00022840"/>
    </source>
</evidence>
<keyword evidence="5 11" id="KW-0067">ATP-binding</keyword>
<dbReference type="SUPFAM" id="SSF52374">
    <property type="entry name" value="Nucleotidylyl transferase"/>
    <property type="match status" value="1"/>
</dbReference>
<evidence type="ECO:0000256" key="11">
    <source>
        <dbReference type="RuleBase" id="RU363039"/>
    </source>
</evidence>
<dbReference type="InterPro" id="IPR014758">
    <property type="entry name" value="Met-tRNA_synth"/>
</dbReference>
<comment type="catalytic activity">
    <reaction evidence="9">
        <text>tRNA(Met) + L-methionine + ATP = L-methionyl-tRNA(Met) + AMP + diphosphate</text>
        <dbReference type="Rhea" id="RHEA:13481"/>
        <dbReference type="Rhea" id="RHEA-COMP:9667"/>
        <dbReference type="Rhea" id="RHEA-COMP:9698"/>
        <dbReference type="ChEBI" id="CHEBI:30616"/>
        <dbReference type="ChEBI" id="CHEBI:33019"/>
        <dbReference type="ChEBI" id="CHEBI:57844"/>
        <dbReference type="ChEBI" id="CHEBI:78442"/>
        <dbReference type="ChEBI" id="CHEBI:78530"/>
        <dbReference type="ChEBI" id="CHEBI:456215"/>
        <dbReference type="EC" id="6.1.1.10"/>
    </reaction>
</comment>
<feature type="domain" description="Methionyl/Leucyl tRNA synthetase" evidence="12">
    <location>
        <begin position="35"/>
        <end position="403"/>
    </location>
</feature>
<sequence>MRSLTPIRSLSRRIKSTGCLSRRYSTPAGNGIKPYYITTPIFYPNAAPHIGHLHSLVVADIYARYAKLANADRPVHFVNGTDEHGLKIQNAAKGKGMDPLEFCDELSVHFRKLIEKANVGVTRFTRTTEKQHCDAVSHLWKELDARNLIYKGRHEGWYSVSDETFYPATQVAKQEKDGEEYYISTTSGSRVEWQEEENYKFKLSAFQSSLVAHYTANPDVVQPPQFHADVMNALQEPLDDLSISRKRSRLSWGIPVPNDPEHTIYVWIDALTTYLSSAGYPWSATGDKGYSAGWPPDIQVIGKDILRFHAIYFPAMLQALDLPLAKRLLTHSHWTVDRAKMSKSVGNVADPIQAIDELGADLVRYYLARVGGRFKEDVDWSREQLIKHSKEIISLLGNLYLRATSARIMSRLSSVPRPSVADITDTGTAMLGPFLAILKRLPSRVEQHMQLFQVADAIEVALEALQEANLLMTVAQPWHKSTSPTVAADVQALIFETLRQCGILLQPIMPEKTTVLLDALGVPTAQRTLADAAFGRPGVGDVRPGVRLFNMQNL</sequence>
<dbReference type="Gene3D" id="1.10.730.10">
    <property type="entry name" value="Isoleucyl-tRNA Synthetase, Domain 1"/>
    <property type="match status" value="1"/>
</dbReference>
<name>A0A1Y2ITF7_TRAC3</name>
<dbReference type="PRINTS" id="PR01041">
    <property type="entry name" value="TRNASYNTHMET"/>
</dbReference>
<protein>
    <recommendedName>
        <fullName evidence="10">Probable methionine--tRNA ligase, mitochondrial</fullName>
        <ecNumber evidence="2">6.1.1.10</ecNumber>
    </recommendedName>
    <alternativeName>
        <fullName evidence="8">Methionyl-tRNA synthetase</fullName>
    </alternativeName>
</protein>
<dbReference type="Gene3D" id="2.170.220.10">
    <property type="match status" value="1"/>
</dbReference>
<evidence type="ECO:0000256" key="3">
    <source>
        <dbReference type="ARBA" id="ARBA00022598"/>
    </source>
</evidence>
<keyword evidence="7 11" id="KW-0030">Aminoacyl-tRNA synthetase</keyword>
<organism evidence="13 14">
    <name type="scientific">Trametes coccinea (strain BRFM310)</name>
    <name type="common">Pycnoporus coccineus</name>
    <dbReference type="NCBI Taxonomy" id="1353009"/>
    <lineage>
        <taxon>Eukaryota</taxon>
        <taxon>Fungi</taxon>
        <taxon>Dikarya</taxon>
        <taxon>Basidiomycota</taxon>
        <taxon>Agaricomycotina</taxon>
        <taxon>Agaricomycetes</taxon>
        <taxon>Polyporales</taxon>
        <taxon>Polyporaceae</taxon>
        <taxon>Trametes</taxon>
    </lineage>
</organism>
<proteinExistence type="inferred from homology"/>
<dbReference type="GO" id="GO:0005739">
    <property type="term" value="C:mitochondrion"/>
    <property type="evidence" value="ECO:0007669"/>
    <property type="project" value="UniProtKB-ARBA"/>
</dbReference>
<dbReference type="EMBL" id="KZ084096">
    <property type="protein sequence ID" value="OSD04429.1"/>
    <property type="molecule type" value="Genomic_DNA"/>
</dbReference>
<dbReference type="InterPro" id="IPR009080">
    <property type="entry name" value="tRNAsynth_Ia_anticodon-bd"/>
</dbReference>
<dbReference type="AlphaFoldDB" id="A0A1Y2ITF7"/>
<dbReference type="STRING" id="1353009.A0A1Y2ITF7"/>
<dbReference type="GO" id="GO:0004825">
    <property type="term" value="F:methionine-tRNA ligase activity"/>
    <property type="evidence" value="ECO:0007669"/>
    <property type="project" value="UniProtKB-EC"/>
</dbReference>
<accession>A0A1Y2ITF7</accession>
<dbReference type="PROSITE" id="PS00178">
    <property type="entry name" value="AA_TRNA_LIGASE_I"/>
    <property type="match status" value="1"/>
</dbReference>
<gene>
    <name evidence="13" type="ORF">PYCCODRAFT_1407303</name>
</gene>